<name>A0A0A0YUX2_9CAUD</name>
<dbReference type="Proteomes" id="UP000030329">
    <property type="component" value="Segment"/>
</dbReference>
<dbReference type="GeneID" id="24405090"/>
<dbReference type="OrthoDB" id="31902at10239"/>
<organism evidence="1 2">
    <name type="scientific">Flavobacterium phage FCL-2</name>
    <dbReference type="NCBI Taxonomy" id="908819"/>
    <lineage>
        <taxon>Viruses</taxon>
        <taxon>Duplodnaviria</taxon>
        <taxon>Heunggongvirae</taxon>
        <taxon>Uroviricota</taxon>
        <taxon>Caudoviricetes</taxon>
        <taxon>Ficleduovirus</taxon>
        <taxon>Ficleduovirus FCL2</taxon>
    </lineage>
</organism>
<sequence length="151" mass="16192">MNTFGINATQRSATNNQSTVDYSVESLFLFGNRYQTATFKNNTGAKATFKSGFLVLRDTTTPANVIPAIAGETLANVIGVLKLNNEATLVNNGATLANYCISGDIDVNLLQLPDTVTLDTVVGTTGKCLRDFLTDLGFVLKNVTENSNFDN</sequence>
<proteinExistence type="predicted"/>
<accession>A0A0A0YUX2</accession>
<evidence type="ECO:0000313" key="2">
    <source>
        <dbReference type="Proteomes" id="UP000030329"/>
    </source>
</evidence>
<evidence type="ECO:0000313" key="1">
    <source>
        <dbReference type="EMBL" id="AIX11876.1"/>
    </source>
</evidence>
<protein>
    <submittedName>
        <fullName evidence="1">Uncharacterized protein</fullName>
    </submittedName>
</protein>
<keyword evidence="2" id="KW-1185">Reference proteome</keyword>
<dbReference type="RefSeq" id="YP_009140522.1">
    <property type="nucleotide sequence ID" value="NC_027125.1"/>
</dbReference>
<reference evidence="1 2" key="1">
    <citation type="journal article" date="2015" name="Front. Microbiol.">
        <title>The use of phage FCL-2 as an alternative to chemotherapy against columnaris disease in aquaculture.</title>
        <authorList>
            <person name="Laanto E."/>
            <person name="Bamford J.K."/>
            <person name="Ravantti J.J."/>
            <person name="Sundberg L.R."/>
        </authorList>
    </citation>
    <scope>NUCLEOTIDE SEQUENCE [LARGE SCALE GENOMIC DNA]</scope>
</reference>
<dbReference type="EMBL" id="KM873719">
    <property type="protein sequence ID" value="AIX11876.1"/>
    <property type="molecule type" value="Genomic_DNA"/>
</dbReference>
<dbReference type="KEGG" id="vg:24405090"/>